<dbReference type="EMBL" id="CM042027">
    <property type="protein sequence ID" value="KAI3800328.1"/>
    <property type="molecule type" value="Genomic_DNA"/>
</dbReference>
<protein>
    <submittedName>
        <fullName evidence="1">Uncharacterized protein</fullName>
    </submittedName>
</protein>
<dbReference type="Proteomes" id="UP001056120">
    <property type="component" value="Linkage Group LG10"/>
</dbReference>
<comment type="caution">
    <text evidence="1">The sequence shown here is derived from an EMBL/GenBank/DDBJ whole genome shotgun (WGS) entry which is preliminary data.</text>
</comment>
<evidence type="ECO:0000313" key="1">
    <source>
        <dbReference type="EMBL" id="KAI3800328.1"/>
    </source>
</evidence>
<name>A0ACB9HYB5_9ASTR</name>
<evidence type="ECO:0000313" key="2">
    <source>
        <dbReference type="Proteomes" id="UP001056120"/>
    </source>
</evidence>
<reference evidence="2" key="1">
    <citation type="journal article" date="2022" name="Mol. Ecol. Resour.">
        <title>The genomes of chicory, endive, great burdock and yacon provide insights into Asteraceae palaeo-polyploidization history and plant inulin production.</title>
        <authorList>
            <person name="Fan W."/>
            <person name="Wang S."/>
            <person name="Wang H."/>
            <person name="Wang A."/>
            <person name="Jiang F."/>
            <person name="Liu H."/>
            <person name="Zhao H."/>
            <person name="Xu D."/>
            <person name="Zhang Y."/>
        </authorList>
    </citation>
    <scope>NUCLEOTIDE SEQUENCE [LARGE SCALE GENOMIC DNA]</scope>
    <source>
        <strain evidence="2">cv. Yunnan</strain>
    </source>
</reference>
<gene>
    <name evidence="1" type="ORF">L1987_28417</name>
</gene>
<organism evidence="1 2">
    <name type="scientific">Smallanthus sonchifolius</name>
    <dbReference type="NCBI Taxonomy" id="185202"/>
    <lineage>
        <taxon>Eukaryota</taxon>
        <taxon>Viridiplantae</taxon>
        <taxon>Streptophyta</taxon>
        <taxon>Embryophyta</taxon>
        <taxon>Tracheophyta</taxon>
        <taxon>Spermatophyta</taxon>
        <taxon>Magnoliopsida</taxon>
        <taxon>eudicotyledons</taxon>
        <taxon>Gunneridae</taxon>
        <taxon>Pentapetalae</taxon>
        <taxon>asterids</taxon>
        <taxon>campanulids</taxon>
        <taxon>Asterales</taxon>
        <taxon>Asteraceae</taxon>
        <taxon>Asteroideae</taxon>
        <taxon>Heliantheae alliance</taxon>
        <taxon>Millerieae</taxon>
        <taxon>Smallanthus</taxon>
    </lineage>
</organism>
<keyword evidence="2" id="KW-1185">Reference proteome</keyword>
<sequence length="274" mass="30832">MAEEFHADRGSWWSSPRASCWQKDFMKMKTRSTDESSDCCILPDSAFRIMGPSPSTTTNWYQALLMSNGSRTGEISYNQTLPEILNNLPDGGQNSSNFGMDQEHTSYGYSPSSLLQSLFDGASPPPPPAAAPPQQPLYDFQVNLNDFDPVSSMPGFSTEFNRFFDIKVTKKSSKRETRGSSHCDATISFAFRKASVLHEAIEYIKLLHDQVNVLSKPYMNTMQVQQINNKVNDYKEEVKQQDLRNRGLCLVALSLLLLMKPHRIIGHQVSGTFN</sequence>
<proteinExistence type="predicted"/>
<accession>A0ACB9HYB5</accession>
<reference evidence="1 2" key="2">
    <citation type="journal article" date="2022" name="Mol. Ecol. Resour.">
        <title>The genomes of chicory, endive, great burdock and yacon provide insights into Asteraceae paleo-polyploidization history and plant inulin production.</title>
        <authorList>
            <person name="Fan W."/>
            <person name="Wang S."/>
            <person name="Wang H."/>
            <person name="Wang A."/>
            <person name="Jiang F."/>
            <person name="Liu H."/>
            <person name="Zhao H."/>
            <person name="Xu D."/>
            <person name="Zhang Y."/>
        </authorList>
    </citation>
    <scope>NUCLEOTIDE SEQUENCE [LARGE SCALE GENOMIC DNA]</scope>
    <source>
        <strain evidence="2">cv. Yunnan</strain>
        <tissue evidence="1">Leaves</tissue>
    </source>
</reference>